<dbReference type="InterPro" id="IPR005467">
    <property type="entry name" value="His_kinase_dom"/>
</dbReference>
<dbReference type="SUPFAM" id="SSF55874">
    <property type="entry name" value="ATPase domain of HSP90 chaperone/DNA topoisomerase II/histidine kinase"/>
    <property type="match status" value="1"/>
</dbReference>
<evidence type="ECO:0000256" key="7">
    <source>
        <dbReference type="ARBA" id="ARBA00023012"/>
    </source>
</evidence>
<dbReference type="PANTHER" id="PTHR43047:SF72">
    <property type="entry name" value="OSMOSENSING HISTIDINE PROTEIN KINASE SLN1"/>
    <property type="match status" value="1"/>
</dbReference>
<keyword evidence="10" id="KW-0812">Transmembrane</keyword>
<evidence type="ECO:0000256" key="1">
    <source>
        <dbReference type="ARBA" id="ARBA00000085"/>
    </source>
</evidence>
<evidence type="ECO:0000256" key="10">
    <source>
        <dbReference type="SAM" id="Phobius"/>
    </source>
</evidence>
<feature type="coiled-coil region" evidence="9">
    <location>
        <begin position="253"/>
        <end position="287"/>
    </location>
</feature>
<evidence type="ECO:0000256" key="6">
    <source>
        <dbReference type="ARBA" id="ARBA00022777"/>
    </source>
</evidence>
<dbReference type="InterPro" id="IPR003594">
    <property type="entry name" value="HATPase_dom"/>
</dbReference>
<dbReference type="FunFam" id="3.30.565.10:FF:000006">
    <property type="entry name" value="Sensor histidine kinase WalK"/>
    <property type="match status" value="1"/>
</dbReference>
<keyword evidence="9" id="KW-0175">Coiled coil</keyword>
<keyword evidence="10" id="KW-1133">Transmembrane helix</keyword>
<dbReference type="InterPro" id="IPR036890">
    <property type="entry name" value="HATPase_C_sf"/>
</dbReference>
<feature type="domain" description="Histidine kinase" evidence="11">
    <location>
        <begin position="287"/>
        <end position="500"/>
    </location>
</feature>
<dbReference type="GO" id="GO:0005886">
    <property type="term" value="C:plasma membrane"/>
    <property type="evidence" value="ECO:0007669"/>
    <property type="project" value="TreeGrafter"/>
</dbReference>
<dbReference type="InterPro" id="IPR004358">
    <property type="entry name" value="Sig_transdc_His_kin-like_C"/>
</dbReference>
<dbReference type="EC" id="2.7.13.3" evidence="3"/>
<comment type="catalytic activity">
    <reaction evidence="1">
        <text>ATP + protein L-histidine = ADP + protein N-phospho-L-histidine.</text>
        <dbReference type="EC" id="2.7.13.3"/>
    </reaction>
</comment>
<keyword evidence="4" id="KW-0597">Phosphoprotein</keyword>
<organism evidence="13">
    <name type="scientific">Lactobacillus delbrueckii subsp. lactis</name>
    <dbReference type="NCBI Taxonomy" id="29397"/>
    <lineage>
        <taxon>Bacteria</taxon>
        <taxon>Bacillati</taxon>
        <taxon>Bacillota</taxon>
        <taxon>Bacilli</taxon>
        <taxon>Lactobacillales</taxon>
        <taxon>Lactobacillaceae</taxon>
        <taxon>Lactobacillus</taxon>
    </lineage>
</organism>
<dbReference type="Pfam" id="PF00512">
    <property type="entry name" value="HisKA"/>
    <property type="match status" value="1"/>
</dbReference>
<evidence type="ECO:0000256" key="5">
    <source>
        <dbReference type="ARBA" id="ARBA00022679"/>
    </source>
</evidence>
<feature type="transmembrane region" description="Helical" evidence="10">
    <location>
        <begin position="200"/>
        <end position="221"/>
    </location>
</feature>
<dbReference type="AlphaFoldDB" id="A0A381KWH2"/>
<dbReference type="Gene3D" id="6.10.340.10">
    <property type="match status" value="1"/>
</dbReference>
<dbReference type="RefSeq" id="WP_003617371.1">
    <property type="nucleotide sequence ID" value="NZ_CP046131.1"/>
</dbReference>
<dbReference type="SMART" id="SM00304">
    <property type="entry name" value="HAMP"/>
    <property type="match status" value="1"/>
</dbReference>
<protein>
    <recommendedName>
        <fullName evidence="3">histidine kinase</fullName>
        <ecNumber evidence="3">2.7.13.3</ecNumber>
    </recommendedName>
</protein>
<reference evidence="13" key="1">
    <citation type="submission" date="2018-07" db="EMBL/GenBank/DDBJ databases">
        <authorList>
            <person name="Somerville V."/>
        </authorList>
    </citation>
    <scope>NUCLEOTIDE SEQUENCE</scope>
    <source>
        <strain evidence="13">NWC_2_2</strain>
    </source>
</reference>
<comment type="subcellular location">
    <subcellularLocation>
        <location evidence="2">Membrane</location>
    </subcellularLocation>
</comment>
<dbReference type="GO" id="GO:0000155">
    <property type="term" value="F:phosphorelay sensor kinase activity"/>
    <property type="evidence" value="ECO:0007669"/>
    <property type="project" value="InterPro"/>
</dbReference>
<dbReference type="GO" id="GO:0009927">
    <property type="term" value="F:histidine phosphotransfer kinase activity"/>
    <property type="evidence" value="ECO:0007669"/>
    <property type="project" value="TreeGrafter"/>
</dbReference>
<dbReference type="InterPro" id="IPR036097">
    <property type="entry name" value="HisK_dim/P_sf"/>
</dbReference>
<dbReference type="PROSITE" id="PS50109">
    <property type="entry name" value="HIS_KIN"/>
    <property type="match status" value="1"/>
</dbReference>
<dbReference type="Gene3D" id="1.10.287.130">
    <property type="match status" value="1"/>
</dbReference>
<keyword evidence="5" id="KW-0808">Transferase</keyword>
<keyword evidence="7" id="KW-0902">Two-component regulatory system</keyword>
<dbReference type="PANTHER" id="PTHR43047">
    <property type="entry name" value="TWO-COMPONENT HISTIDINE PROTEIN KINASE"/>
    <property type="match status" value="1"/>
</dbReference>
<evidence type="ECO:0000313" key="13">
    <source>
        <dbReference type="EMBL" id="AZA16416.1"/>
    </source>
</evidence>
<dbReference type="SMART" id="SM00388">
    <property type="entry name" value="HisKA"/>
    <property type="match status" value="1"/>
</dbReference>
<dbReference type="CDD" id="cd00082">
    <property type="entry name" value="HisKA"/>
    <property type="match status" value="1"/>
</dbReference>
<dbReference type="InterPro" id="IPR003660">
    <property type="entry name" value="HAMP_dom"/>
</dbReference>
<sequence>MKLIYQHILSFLIVILTSVMIIGFSTINYQKEQAYQSNYTRLESYAENLSTLQLYSKKTQSKNSPPVFSADFLQKFSFVMRDENLKLFLMDKNFKTTYPLGGYDILKKSAKSMLKKGKVVQIKDDHSSEQQDLAPKVQGRVKHYGLRKRSNRLFAAESYTWVVVPQVQGSGSNKKVVGAIMIGSRVKDVLQTVSQAKANLARALVITFAVSLILSFILAYYQTGRIKKLSLAARKVADGDLDVQVDHRHADEIDDLAENFNEMVRSLKASNEEVKAQEERRDQFMQDVAHEMRTPLTTINGLLEGMKYDAIPEESIPESIDLMSRETKRLIRLVNENLDYEKIRSGKIQMMKSQFNARTIMNDVQQQLTQNAAKNGDKIILDAPEDLPIYADQDRFKQMLVNLTQNAIQFTNNGTITLRGRRFQHGATFSVQDTGIGMTQEQSKYIFERFYKADPARARYGGTGESGLGLSIVLSLVRQHGGEIKVISKPHEGSTFMITLFDQGHEKHYDKKDKKESKDKE</sequence>
<dbReference type="PROSITE" id="PS50885">
    <property type="entry name" value="HAMP"/>
    <property type="match status" value="1"/>
</dbReference>
<evidence type="ECO:0000256" key="3">
    <source>
        <dbReference type="ARBA" id="ARBA00012438"/>
    </source>
</evidence>
<keyword evidence="6 13" id="KW-0418">Kinase</keyword>
<evidence type="ECO:0000256" key="9">
    <source>
        <dbReference type="SAM" id="Coils"/>
    </source>
</evidence>
<evidence type="ECO:0000256" key="8">
    <source>
        <dbReference type="ARBA" id="ARBA00023136"/>
    </source>
</evidence>
<evidence type="ECO:0000259" key="11">
    <source>
        <dbReference type="PROSITE" id="PS50109"/>
    </source>
</evidence>
<gene>
    <name evidence="13" type="ORF">DQL93_07870</name>
</gene>
<keyword evidence="8 10" id="KW-0472">Membrane</keyword>
<evidence type="ECO:0000256" key="4">
    <source>
        <dbReference type="ARBA" id="ARBA00022553"/>
    </source>
</evidence>
<name>A0A381KWH2_LACDL</name>
<dbReference type="PRINTS" id="PR00344">
    <property type="entry name" value="BCTRLSENSOR"/>
</dbReference>
<accession>A0A381KWH2</accession>
<evidence type="ECO:0000256" key="2">
    <source>
        <dbReference type="ARBA" id="ARBA00004370"/>
    </source>
</evidence>
<feature type="transmembrane region" description="Helical" evidence="10">
    <location>
        <begin position="7"/>
        <end position="27"/>
    </location>
</feature>
<proteinExistence type="predicted"/>
<dbReference type="Gene3D" id="3.30.565.10">
    <property type="entry name" value="Histidine kinase-like ATPase, C-terminal domain"/>
    <property type="match status" value="1"/>
</dbReference>
<dbReference type="InterPro" id="IPR003661">
    <property type="entry name" value="HisK_dim/P_dom"/>
</dbReference>
<evidence type="ECO:0000259" key="12">
    <source>
        <dbReference type="PROSITE" id="PS50885"/>
    </source>
</evidence>
<dbReference type="Pfam" id="PF02518">
    <property type="entry name" value="HATPase_c"/>
    <property type="match status" value="1"/>
</dbReference>
<feature type="domain" description="HAMP" evidence="12">
    <location>
        <begin position="220"/>
        <end position="272"/>
    </location>
</feature>
<dbReference type="SUPFAM" id="SSF158472">
    <property type="entry name" value="HAMP domain-like"/>
    <property type="match status" value="1"/>
</dbReference>
<dbReference type="FunFam" id="1.10.287.130:FF:000001">
    <property type="entry name" value="Two-component sensor histidine kinase"/>
    <property type="match status" value="1"/>
</dbReference>
<dbReference type="CDD" id="cd06225">
    <property type="entry name" value="HAMP"/>
    <property type="match status" value="1"/>
</dbReference>
<dbReference type="EMBL" id="CP031023">
    <property type="protein sequence ID" value="AZA16416.1"/>
    <property type="molecule type" value="Genomic_DNA"/>
</dbReference>
<dbReference type="SMART" id="SM00387">
    <property type="entry name" value="HATPase_c"/>
    <property type="match status" value="1"/>
</dbReference>
<dbReference type="Pfam" id="PF00672">
    <property type="entry name" value="HAMP"/>
    <property type="match status" value="1"/>
</dbReference>
<dbReference type="SUPFAM" id="SSF47384">
    <property type="entry name" value="Homodimeric domain of signal transducing histidine kinase"/>
    <property type="match status" value="1"/>
</dbReference>